<name>A0A5C6ZFH5_9FLAO</name>
<dbReference type="Proteomes" id="UP000321578">
    <property type="component" value="Unassembled WGS sequence"/>
</dbReference>
<dbReference type="OrthoDB" id="657352at2"/>
<comment type="caution">
    <text evidence="3">The sequence shown here is derived from an EMBL/GenBank/DDBJ whole genome shotgun (WGS) entry which is preliminary data.</text>
</comment>
<dbReference type="InterPro" id="IPR026444">
    <property type="entry name" value="Secre_tail"/>
</dbReference>
<evidence type="ECO:0000256" key="1">
    <source>
        <dbReference type="ARBA" id="ARBA00022729"/>
    </source>
</evidence>
<protein>
    <submittedName>
        <fullName evidence="3">T9SS type A sorting domain-containing protein</fullName>
    </submittedName>
</protein>
<dbReference type="EMBL" id="VORO01000011">
    <property type="protein sequence ID" value="TXD88828.1"/>
    <property type="molecule type" value="Genomic_DNA"/>
</dbReference>
<accession>A0A5C6ZFH5</accession>
<organism evidence="3 4">
    <name type="scientific">Subsaximicrobium wynnwilliamsii</name>
    <dbReference type="NCBI Taxonomy" id="291179"/>
    <lineage>
        <taxon>Bacteria</taxon>
        <taxon>Pseudomonadati</taxon>
        <taxon>Bacteroidota</taxon>
        <taxon>Flavobacteriia</taxon>
        <taxon>Flavobacteriales</taxon>
        <taxon>Flavobacteriaceae</taxon>
        <taxon>Subsaximicrobium</taxon>
    </lineage>
</organism>
<proteinExistence type="predicted"/>
<evidence type="ECO:0000259" key="2">
    <source>
        <dbReference type="Pfam" id="PF18962"/>
    </source>
</evidence>
<reference evidence="3 4" key="1">
    <citation type="submission" date="2019-08" db="EMBL/GenBank/DDBJ databases">
        <title>Genomes of Subsaximicrobium wynnwilliamsii strains.</title>
        <authorList>
            <person name="Bowman J.P."/>
        </authorList>
    </citation>
    <scope>NUCLEOTIDE SEQUENCE [LARGE SCALE GENOMIC DNA]</scope>
    <source>
        <strain evidence="3 4">2-80-2</strain>
    </source>
</reference>
<keyword evidence="4" id="KW-1185">Reference proteome</keyword>
<dbReference type="AlphaFoldDB" id="A0A5C6ZFH5"/>
<evidence type="ECO:0000313" key="3">
    <source>
        <dbReference type="EMBL" id="TXD88828.1"/>
    </source>
</evidence>
<dbReference type="Gene3D" id="2.40.128.720">
    <property type="match status" value="3"/>
</dbReference>
<feature type="domain" description="Secretion system C-terminal sorting" evidence="2">
    <location>
        <begin position="308"/>
        <end position="379"/>
    </location>
</feature>
<evidence type="ECO:0000313" key="4">
    <source>
        <dbReference type="Proteomes" id="UP000321578"/>
    </source>
</evidence>
<dbReference type="RefSeq" id="WP_147086708.1">
    <property type="nucleotide sequence ID" value="NZ_VORM01000010.1"/>
</dbReference>
<sequence>MKQILLLSFSCFVFFVPSKGLSQTVYKVDEKKIFSWDSNVPDWEQEIIESYAYANGGIKETTILGLLFPGLETVYRFNKVYNSNNDIVTNTNQFWNESTNQWFDTEISTYAYDGSNNLTSRTRQAYDYVTMALVNSTREIITYSGTNIQTQTFQVWNSSTATWENDELLELFYTSGLATSGVYSIWDSNNAAWEQDEQITVTYNLNDLPEMVLTETYDGSNWSNAELSLFTYSGLLETELLNQFWSGSDWVNQERALSTYDANNNRSVYIFEDWDANLDNWEPSYKEEVSYSEATLSLANQNLFKTRLFPNPVKDVLNIEFSSGFSTETNVSLYALDGRLIFSKTIDPLEIKSNLNLEFLAQGTYILKMGNLKTQRIIKK</sequence>
<gene>
    <name evidence="3" type="ORF">ESY86_11360</name>
</gene>
<keyword evidence="1" id="KW-0732">Signal</keyword>
<dbReference type="Pfam" id="PF18962">
    <property type="entry name" value="Por_Secre_tail"/>
    <property type="match status" value="1"/>
</dbReference>
<dbReference type="NCBIfam" id="TIGR04183">
    <property type="entry name" value="Por_Secre_tail"/>
    <property type="match status" value="1"/>
</dbReference>